<comment type="caution">
    <text evidence="3">The sequence shown here is derived from an EMBL/GenBank/DDBJ whole genome shotgun (WGS) entry which is preliminary data.</text>
</comment>
<dbReference type="InterPro" id="IPR003870">
    <property type="entry name" value="DUF222"/>
</dbReference>
<feature type="domain" description="HNH nuclease" evidence="2">
    <location>
        <begin position="319"/>
        <end position="370"/>
    </location>
</feature>
<organism evidence="3 4">
    <name type="scientific">Nocardioides turkmenicus</name>
    <dbReference type="NCBI Taxonomy" id="2711220"/>
    <lineage>
        <taxon>Bacteria</taxon>
        <taxon>Bacillati</taxon>
        <taxon>Actinomycetota</taxon>
        <taxon>Actinomycetes</taxon>
        <taxon>Propionibacteriales</taxon>
        <taxon>Nocardioidaceae</taxon>
        <taxon>Nocardioides</taxon>
    </lineage>
</organism>
<sequence length="430" mass="45910">MYETIDRLLDGPPPGASEGELVDWITRLEAVKCRAEAVQAEAGVRLEEPARARQTRVGVPARKLGEGVASQVALARRVSPAKGAKLLGLAKILIAEMPHTFALMQAGLFSLWQATILARETACLSLDDRRVIDHELCAAGPDGEPAKAVAMGLRQLENAAKKLAITLDQESVVNRAANAAKDRRVSLRPAPDTMTWLGALLPVKDGVAVFAALDQAAKTAAAAGDERSRGQVMADTLVDRVTGREAGVKPRIEVKIVTTAEALAHDADQPAMVEGYGPVPAAWARESLADAEVFVRRLFTDPVGQLVAMESRSRMAPDGLAEFITTRDGGICRTVGCDAPIRNIDHVERHADGGTTRAANLQGLCERCNQAKEAIGWQARPGPDGSITTITPTGHVYTSPPPDTWRPDPPPLSRAEFALRDVLLDHTLAA</sequence>
<dbReference type="EMBL" id="JAALAA010000028">
    <property type="protein sequence ID" value="NGN95653.1"/>
    <property type="molecule type" value="Genomic_DNA"/>
</dbReference>
<dbReference type="Proteomes" id="UP000483261">
    <property type="component" value="Unassembled WGS sequence"/>
</dbReference>
<gene>
    <name evidence="3" type="ORF">G5C66_23315</name>
</gene>
<dbReference type="Pfam" id="PF01844">
    <property type="entry name" value="HNH"/>
    <property type="match status" value="1"/>
</dbReference>
<protein>
    <submittedName>
        <fullName evidence="3">DUF222 domain-containing protein</fullName>
    </submittedName>
</protein>
<dbReference type="GO" id="GO:0004519">
    <property type="term" value="F:endonuclease activity"/>
    <property type="evidence" value="ECO:0007669"/>
    <property type="project" value="InterPro"/>
</dbReference>
<dbReference type="GO" id="GO:0003676">
    <property type="term" value="F:nucleic acid binding"/>
    <property type="evidence" value="ECO:0007669"/>
    <property type="project" value="InterPro"/>
</dbReference>
<dbReference type="CDD" id="cd00085">
    <property type="entry name" value="HNHc"/>
    <property type="match status" value="1"/>
</dbReference>
<evidence type="ECO:0000313" key="3">
    <source>
        <dbReference type="EMBL" id="NGN95653.1"/>
    </source>
</evidence>
<keyword evidence="4" id="KW-1185">Reference proteome</keyword>
<evidence type="ECO:0000256" key="1">
    <source>
        <dbReference type="ARBA" id="ARBA00023450"/>
    </source>
</evidence>
<dbReference type="Pfam" id="PF02720">
    <property type="entry name" value="DUF222"/>
    <property type="match status" value="1"/>
</dbReference>
<evidence type="ECO:0000313" key="4">
    <source>
        <dbReference type="Proteomes" id="UP000483261"/>
    </source>
</evidence>
<dbReference type="AlphaFoldDB" id="A0A6M1R059"/>
<evidence type="ECO:0000259" key="2">
    <source>
        <dbReference type="SMART" id="SM00507"/>
    </source>
</evidence>
<dbReference type="SMART" id="SM00507">
    <property type="entry name" value="HNHc"/>
    <property type="match status" value="1"/>
</dbReference>
<dbReference type="RefSeq" id="WP_165113632.1">
    <property type="nucleotide sequence ID" value="NZ_JAALAA010000028.1"/>
</dbReference>
<dbReference type="GO" id="GO:0008270">
    <property type="term" value="F:zinc ion binding"/>
    <property type="evidence" value="ECO:0007669"/>
    <property type="project" value="InterPro"/>
</dbReference>
<dbReference type="InterPro" id="IPR002711">
    <property type="entry name" value="HNH"/>
</dbReference>
<dbReference type="InterPro" id="IPR003615">
    <property type="entry name" value="HNH_nuc"/>
</dbReference>
<proteinExistence type="inferred from homology"/>
<name>A0A6M1R059_9ACTN</name>
<comment type="similarity">
    <text evidence="1">Belongs to the Rv1128c/1148c/1588c/1702c/1945/3466 family.</text>
</comment>
<dbReference type="Gene3D" id="1.10.30.50">
    <property type="match status" value="1"/>
</dbReference>
<accession>A0A6M1R059</accession>
<reference evidence="3 4" key="1">
    <citation type="submission" date="2020-02" db="EMBL/GenBank/DDBJ databases">
        <title>Whole-genome analyses of novel actinobacteria.</title>
        <authorList>
            <person name="Sahin N."/>
        </authorList>
    </citation>
    <scope>NUCLEOTIDE SEQUENCE [LARGE SCALE GENOMIC DNA]</scope>
    <source>
        <strain evidence="3 4">KC13</strain>
    </source>
</reference>